<dbReference type="GO" id="GO:0012505">
    <property type="term" value="C:endomembrane system"/>
    <property type="evidence" value="ECO:0007669"/>
    <property type="project" value="TreeGrafter"/>
</dbReference>
<evidence type="ECO:0000313" key="2">
    <source>
        <dbReference type="EMBL" id="CAD5114312.1"/>
    </source>
</evidence>
<gene>
    <name evidence="2" type="ORF">DGYR_LOCUS3170</name>
</gene>
<proteinExistence type="inferred from homology"/>
<sequence length="491" mass="56886">MMSEEYLPIDIHFNKLLDWLINRRHCKQQWQKDALIVREKINSAIQDMPEVDSVTKLLQGTYINYFHCIKIIEILKETEKETKNIFGRYSSQRMKDWQEIVSLYEKDNLYLAEAAQLLARNVNYDIPSLKKKLSKLRQNQKEFAKKESDYAGISSERMNKFKIETKKIGIEGRKLKTELTALSNDLPQKFNEIASEVKELKPAYEYYKNFTEFLSGEKSKDKLSMLRLILEKGNCTVYEWKFNEIPNSIEISDETIAFDDEEEKDTEEIDWGNINEDPSAETIDFSAITIEGGGQEIDYGDNNDSKGIETIKSEEGVARGCFARGVLDYGDSRNLFLNDIYELISFLSLRRLELGSNTNDTITSITFDGAPSDLLKSLDNVEFMESLAKHILNLLTDAKTQDLMMIRDSPRYVERVADKLKQLLTDAEKMTAMSHLMVQNRLEAIEDEKKLLPKLDTIRKRTFELKDQIAKEVSSRYKNRKVNILGEINTI</sequence>
<name>A0A7I8VD96_9ANNE</name>
<dbReference type="EMBL" id="CAJFCJ010000005">
    <property type="protein sequence ID" value="CAD5114312.1"/>
    <property type="molecule type" value="Genomic_DNA"/>
</dbReference>
<comment type="caution">
    <text evidence="2">The sequence shown here is derived from an EMBL/GenBank/DDBJ whole genome shotgun (WGS) entry which is preliminary data.</text>
</comment>
<dbReference type="Proteomes" id="UP000549394">
    <property type="component" value="Unassembled WGS sequence"/>
</dbReference>
<evidence type="ECO:0000256" key="1">
    <source>
        <dbReference type="ARBA" id="ARBA00007478"/>
    </source>
</evidence>
<reference evidence="2 3" key="1">
    <citation type="submission" date="2020-08" db="EMBL/GenBank/DDBJ databases">
        <authorList>
            <person name="Hejnol A."/>
        </authorList>
    </citation>
    <scope>NUCLEOTIDE SEQUENCE [LARGE SCALE GENOMIC DNA]</scope>
</reference>
<dbReference type="InterPro" id="IPR008491">
    <property type="entry name" value="CDK5RAP3"/>
</dbReference>
<protein>
    <submittedName>
        <fullName evidence="2">DgyrCDS3451</fullName>
    </submittedName>
</protein>
<dbReference type="GO" id="GO:0007346">
    <property type="term" value="P:regulation of mitotic cell cycle"/>
    <property type="evidence" value="ECO:0007669"/>
    <property type="project" value="TreeGrafter"/>
</dbReference>
<comment type="similarity">
    <text evidence="1">Belongs to the CDK5RAP3 family.</text>
</comment>
<organism evidence="2 3">
    <name type="scientific">Dimorphilus gyrociliatus</name>
    <dbReference type="NCBI Taxonomy" id="2664684"/>
    <lineage>
        <taxon>Eukaryota</taxon>
        <taxon>Metazoa</taxon>
        <taxon>Spiralia</taxon>
        <taxon>Lophotrochozoa</taxon>
        <taxon>Annelida</taxon>
        <taxon>Polychaeta</taxon>
        <taxon>Polychaeta incertae sedis</taxon>
        <taxon>Dinophilidae</taxon>
        <taxon>Dimorphilus</taxon>
    </lineage>
</organism>
<keyword evidence="3" id="KW-1185">Reference proteome</keyword>
<dbReference type="AlphaFoldDB" id="A0A7I8VD96"/>
<accession>A0A7I8VD96</accession>
<dbReference type="PANTHER" id="PTHR14894">
    <property type="entry name" value="CDK5 REGULATORY SUBUNIT-ASSOCIATED PROTEIN 3"/>
    <property type="match status" value="1"/>
</dbReference>
<dbReference type="Pfam" id="PF05600">
    <property type="entry name" value="CDK5RAP3"/>
    <property type="match status" value="1"/>
</dbReference>
<dbReference type="OrthoDB" id="340432at2759"/>
<evidence type="ECO:0000313" key="3">
    <source>
        <dbReference type="Proteomes" id="UP000549394"/>
    </source>
</evidence>
<dbReference type="PANTHER" id="PTHR14894:SF0">
    <property type="entry name" value="CDK5 REGULATORY SUBUNIT-ASSOCIATED PROTEIN 3"/>
    <property type="match status" value="1"/>
</dbReference>